<accession>A0A1R3KM05</accession>
<name>A0A1R3KM05_9ROSI</name>
<feature type="compositionally biased region" description="Basic residues" evidence="1">
    <location>
        <begin position="25"/>
        <end position="34"/>
    </location>
</feature>
<protein>
    <submittedName>
        <fullName evidence="2">Uncharacterized protein</fullName>
    </submittedName>
</protein>
<keyword evidence="3" id="KW-1185">Reference proteome</keyword>
<feature type="compositionally biased region" description="Polar residues" evidence="1">
    <location>
        <begin position="45"/>
        <end position="63"/>
    </location>
</feature>
<dbReference type="EMBL" id="AWUE01012894">
    <property type="protein sequence ID" value="OMP08112.1"/>
    <property type="molecule type" value="Genomic_DNA"/>
</dbReference>
<comment type="caution">
    <text evidence="2">The sequence shown here is derived from an EMBL/GenBank/DDBJ whole genome shotgun (WGS) entry which is preliminary data.</text>
</comment>
<sequence length="183" mass="20177">MGVNFQESNLNPINQNVVSKSGGSKLHRKWKGAARTRPGPYNGGKSRSISGQKRSGSPCNSLETGKRSREDGEFSSDNISNFNTPHSVEVVVDSWGSVTASSLKEIVDKIQPCSSDFASWNKSVYGSLGLKIIKKRNEVSAWYHSALDRQATSGLNDLLSELIKNKEENCEAEREINDDSRDR</sequence>
<feature type="region of interest" description="Disordered" evidence="1">
    <location>
        <begin position="1"/>
        <end position="83"/>
    </location>
</feature>
<organism evidence="2 3">
    <name type="scientific">Corchorus olitorius</name>
    <dbReference type="NCBI Taxonomy" id="93759"/>
    <lineage>
        <taxon>Eukaryota</taxon>
        <taxon>Viridiplantae</taxon>
        <taxon>Streptophyta</taxon>
        <taxon>Embryophyta</taxon>
        <taxon>Tracheophyta</taxon>
        <taxon>Spermatophyta</taxon>
        <taxon>Magnoliopsida</taxon>
        <taxon>eudicotyledons</taxon>
        <taxon>Gunneridae</taxon>
        <taxon>Pentapetalae</taxon>
        <taxon>rosids</taxon>
        <taxon>malvids</taxon>
        <taxon>Malvales</taxon>
        <taxon>Malvaceae</taxon>
        <taxon>Grewioideae</taxon>
        <taxon>Apeibeae</taxon>
        <taxon>Corchorus</taxon>
    </lineage>
</organism>
<reference evidence="3" key="1">
    <citation type="submission" date="2013-09" db="EMBL/GenBank/DDBJ databases">
        <title>Corchorus olitorius genome sequencing.</title>
        <authorList>
            <person name="Alam M."/>
            <person name="Haque M.S."/>
            <person name="Islam M.S."/>
            <person name="Emdad E.M."/>
            <person name="Islam M.M."/>
            <person name="Ahmed B."/>
            <person name="Halim A."/>
            <person name="Hossen Q.M.M."/>
            <person name="Hossain M.Z."/>
            <person name="Ahmed R."/>
            <person name="Khan M.M."/>
            <person name="Islam R."/>
            <person name="Rashid M.M."/>
            <person name="Khan S.A."/>
            <person name="Rahman M.S."/>
            <person name="Alam M."/>
            <person name="Yahiya A.S."/>
            <person name="Khan M.S."/>
            <person name="Azam M.S."/>
            <person name="Haque T."/>
            <person name="Lashkar M.Z.H."/>
            <person name="Akhand A.I."/>
            <person name="Morshed G."/>
            <person name="Roy S."/>
            <person name="Uddin K.S."/>
            <person name="Rabeya T."/>
            <person name="Hossain A.S."/>
            <person name="Chowdhury A."/>
            <person name="Snigdha A.R."/>
            <person name="Mortoza M.S."/>
            <person name="Matin S.A."/>
            <person name="Hoque S.M.E."/>
            <person name="Islam M.K."/>
            <person name="Roy D.K."/>
            <person name="Haider R."/>
            <person name="Moosa M.M."/>
            <person name="Elias S.M."/>
            <person name="Hasan A.M."/>
            <person name="Jahan S."/>
            <person name="Shafiuddin M."/>
            <person name="Mahmood N."/>
            <person name="Shommy N.S."/>
        </authorList>
    </citation>
    <scope>NUCLEOTIDE SEQUENCE [LARGE SCALE GENOMIC DNA]</scope>
    <source>
        <strain evidence="3">cv. O-4</strain>
    </source>
</reference>
<evidence type="ECO:0000313" key="3">
    <source>
        <dbReference type="Proteomes" id="UP000187203"/>
    </source>
</evidence>
<gene>
    <name evidence="2" type="ORF">COLO4_06768</name>
</gene>
<feature type="compositionally biased region" description="Polar residues" evidence="1">
    <location>
        <begin position="1"/>
        <end position="22"/>
    </location>
</feature>
<evidence type="ECO:0000256" key="1">
    <source>
        <dbReference type="SAM" id="MobiDB-lite"/>
    </source>
</evidence>
<evidence type="ECO:0000313" key="2">
    <source>
        <dbReference type="EMBL" id="OMP08112.1"/>
    </source>
</evidence>
<dbReference type="AlphaFoldDB" id="A0A1R3KM05"/>
<dbReference type="Proteomes" id="UP000187203">
    <property type="component" value="Unassembled WGS sequence"/>
</dbReference>
<proteinExistence type="predicted"/>